<dbReference type="InParanoid" id="A0A212EWF5"/>
<reference evidence="1 2" key="1">
    <citation type="journal article" date="2011" name="Cell">
        <title>The monarch butterfly genome yields insights into long-distance migration.</title>
        <authorList>
            <person name="Zhan S."/>
            <person name="Merlin C."/>
            <person name="Boore J.L."/>
            <person name="Reppert S.M."/>
        </authorList>
    </citation>
    <scope>NUCLEOTIDE SEQUENCE [LARGE SCALE GENOMIC DNA]</scope>
    <source>
        <strain evidence="1">F-2</strain>
    </source>
</reference>
<dbReference type="AlphaFoldDB" id="A0A212EWF5"/>
<evidence type="ECO:0000313" key="2">
    <source>
        <dbReference type="Proteomes" id="UP000007151"/>
    </source>
</evidence>
<evidence type="ECO:0000313" key="1">
    <source>
        <dbReference type="EMBL" id="OWR45797.1"/>
    </source>
</evidence>
<dbReference type="KEGG" id="dpl:KGM_210230"/>
<dbReference type="Proteomes" id="UP000007151">
    <property type="component" value="Unassembled WGS sequence"/>
</dbReference>
<accession>A0A212EWF5</accession>
<name>A0A212EWF5_DANPL</name>
<proteinExistence type="predicted"/>
<comment type="caution">
    <text evidence="1">The sequence shown here is derived from an EMBL/GenBank/DDBJ whole genome shotgun (WGS) entry which is preliminary data.</text>
</comment>
<gene>
    <name evidence="1" type="ORF">KGM_210230</name>
</gene>
<organism evidence="1 2">
    <name type="scientific">Danaus plexippus plexippus</name>
    <dbReference type="NCBI Taxonomy" id="278856"/>
    <lineage>
        <taxon>Eukaryota</taxon>
        <taxon>Metazoa</taxon>
        <taxon>Ecdysozoa</taxon>
        <taxon>Arthropoda</taxon>
        <taxon>Hexapoda</taxon>
        <taxon>Insecta</taxon>
        <taxon>Pterygota</taxon>
        <taxon>Neoptera</taxon>
        <taxon>Endopterygota</taxon>
        <taxon>Lepidoptera</taxon>
        <taxon>Glossata</taxon>
        <taxon>Ditrysia</taxon>
        <taxon>Papilionoidea</taxon>
        <taxon>Nymphalidae</taxon>
        <taxon>Danainae</taxon>
        <taxon>Danaini</taxon>
        <taxon>Danaina</taxon>
        <taxon>Danaus</taxon>
        <taxon>Danaus</taxon>
    </lineage>
</organism>
<sequence>MTCSAATVTATRIACGAWPTCGAPVDVSRRPCRGRGRVSLSEVMIVHSSLMGVVGWSERSSAPWLADMRSKQVPTSTTSARRRAAFITSDKEADGVRRRFACLQLTAQVEPITGRVTPPAIIIDTPACEEVCVCVCVCVSVYQRTQRSGAAYTVIVVVCRWKHPLHLMFKLHISGQGYRKRMYIGW</sequence>
<protein>
    <submittedName>
        <fullName evidence="1">Uncharacterized protein</fullName>
    </submittedName>
</protein>
<keyword evidence="2" id="KW-1185">Reference proteome</keyword>
<dbReference type="EMBL" id="AGBW02012018">
    <property type="protein sequence ID" value="OWR45797.1"/>
    <property type="molecule type" value="Genomic_DNA"/>
</dbReference>